<feature type="active site" description="For OMPdecase activity" evidence="10">
    <location>
        <position position="70"/>
    </location>
</feature>
<evidence type="ECO:0000313" key="14">
    <source>
        <dbReference type="EMBL" id="SDZ86299.1"/>
    </source>
</evidence>
<dbReference type="InterPro" id="IPR011060">
    <property type="entry name" value="RibuloseP-bd_barrel"/>
</dbReference>
<evidence type="ECO:0000313" key="15">
    <source>
        <dbReference type="Proteomes" id="UP000198658"/>
    </source>
</evidence>
<dbReference type="SUPFAM" id="SSF51366">
    <property type="entry name" value="Ribulose-phoshate binding barrel"/>
    <property type="match status" value="1"/>
</dbReference>
<comment type="catalytic activity">
    <reaction evidence="7 9 12">
        <text>orotidine 5'-phosphate + H(+) = UMP + CO2</text>
        <dbReference type="Rhea" id="RHEA:11596"/>
        <dbReference type="ChEBI" id="CHEBI:15378"/>
        <dbReference type="ChEBI" id="CHEBI:16526"/>
        <dbReference type="ChEBI" id="CHEBI:57538"/>
        <dbReference type="ChEBI" id="CHEBI:57865"/>
        <dbReference type="EC" id="4.1.1.23"/>
    </reaction>
</comment>
<feature type="binding site" evidence="9 11">
    <location>
        <position position="219"/>
    </location>
    <ligand>
        <name>substrate</name>
    </ligand>
</feature>
<evidence type="ECO:0000256" key="1">
    <source>
        <dbReference type="ARBA" id="ARBA00002356"/>
    </source>
</evidence>
<dbReference type="PROSITE" id="PS00156">
    <property type="entry name" value="OMPDECASE"/>
    <property type="match status" value="1"/>
</dbReference>
<dbReference type="NCBIfam" id="NF010386">
    <property type="entry name" value="PRK13813.1"/>
    <property type="match status" value="1"/>
</dbReference>
<dbReference type="FunFam" id="3.20.20.70:FF:000015">
    <property type="entry name" value="Orotidine 5'-phosphate decarboxylase"/>
    <property type="match status" value="1"/>
</dbReference>
<keyword evidence="4 9" id="KW-0210">Decarboxylase</keyword>
<dbReference type="HAMAP" id="MF_01200_B">
    <property type="entry name" value="OMPdecase_type1_B"/>
    <property type="match status" value="1"/>
</dbReference>
<feature type="active site" description="For OMPdecase activity" evidence="10">
    <location>
        <position position="68"/>
    </location>
</feature>
<feature type="binding site" evidence="9 11">
    <location>
        <position position="218"/>
    </location>
    <ligand>
        <name>substrate</name>
    </ligand>
</feature>
<comment type="similarity">
    <text evidence="8 9">Belongs to the OMP decarboxylase family. Type 1 subfamily.</text>
</comment>
<sequence length="242" mass="25372">MRGKPLQSQVSSPVVVALDYDNAEAALAMADRLDPGLCRVKVGKELFTIAGPQLVRDLVGRGFQVFLDLKFHDIPNTVAAAVKAAAELGVWMVNVHASGGARMMEAAAEALQPFGEQRPLLIGVTVLTSTAPEELAAIGIARSLEEQVLSLAVLAQRCGLDGVVCSAREAEALRQRCGTNFALVTPGIRPAGAAADDQRRIVTPAQALEWGADYLVIGRPITAAADPMQSLQKILAEIGAGA</sequence>
<name>A0A1H3WGM5_9GAMM</name>
<comment type="function">
    <text evidence="1 9">Catalyzes the decarboxylation of orotidine 5'-monophosphate (OMP) to uridine 5'-monophosphate (UMP).</text>
</comment>
<dbReference type="CDD" id="cd04725">
    <property type="entry name" value="OMP_decarboxylase_like"/>
    <property type="match status" value="1"/>
</dbReference>
<dbReference type="GO" id="GO:0006207">
    <property type="term" value="P:'de novo' pyrimidine nucleobase biosynthetic process"/>
    <property type="evidence" value="ECO:0007669"/>
    <property type="project" value="InterPro"/>
</dbReference>
<dbReference type="Gene3D" id="3.20.20.70">
    <property type="entry name" value="Aldolase class I"/>
    <property type="match status" value="1"/>
</dbReference>
<evidence type="ECO:0000256" key="4">
    <source>
        <dbReference type="ARBA" id="ARBA00022793"/>
    </source>
</evidence>
<organism evidence="14 15">
    <name type="scientific">Microbulbifer marinus</name>
    <dbReference type="NCBI Taxonomy" id="658218"/>
    <lineage>
        <taxon>Bacteria</taxon>
        <taxon>Pseudomonadati</taxon>
        <taxon>Pseudomonadota</taxon>
        <taxon>Gammaproteobacteria</taxon>
        <taxon>Cellvibrionales</taxon>
        <taxon>Microbulbiferaceae</taxon>
        <taxon>Microbulbifer</taxon>
    </lineage>
</organism>
<feature type="binding site" evidence="9">
    <location>
        <begin position="68"/>
        <end position="77"/>
    </location>
    <ligand>
        <name>substrate</name>
    </ligand>
</feature>
<evidence type="ECO:0000256" key="2">
    <source>
        <dbReference type="ARBA" id="ARBA00004861"/>
    </source>
</evidence>
<evidence type="ECO:0000256" key="11">
    <source>
        <dbReference type="PIRSR" id="PIRSR614732-2"/>
    </source>
</evidence>
<dbReference type="GO" id="GO:0044205">
    <property type="term" value="P:'de novo' UMP biosynthetic process"/>
    <property type="evidence" value="ECO:0007669"/>
    <property type="project" value="UniProtKB-UniRule"/>
</dbReference>
<dbReference type="PANTHER" id="PTHR32119">
    <property type="entry name" value="OROTIDINE 5'-PHOSPHATE DECARBOXYLASE"/>
    <property type="match status" value="1"/>
</dbReference>
<comment type="subunit">
    <text evidence="3 9">Homodimer.</text>
</comment>
<evidence type="ECO:0000256" key="6">
    <source>
        <dbReference type="ARBA" id="ARBA00023239"/>
    </source>
</evidence>
<protein>
    <recommendedName>
        <fullName evidence="9">Orotidine 5'-phosphate decarboxylase</fullName>
        <ecNumber evidence="9">4.1.1.23</ecNumber>
    </recommendedName>
    <alternativeName>
        <fullName evidence="9">OMP decarboxylase</fullName>
        <shortName evidence="9">OMPDCase</shortName>
        <shortName evidence="9">OMPdecase</shortName>
    </alternativeName>
</protein>
<evidence type="ECO:0000256" key="3">
    <source>
        <dbReference type="ARBA" id="ARBA00011738"/>
    </source>
</evidence>
<keyword evidence="5 9" id="KW-0665">Pyrimidine biosynthesis</keyword>
<gene>
    <name evidence="9" type="primary">pyrF</name>
    <name evidence="14" type="ORF">SAMN05216562_0844</name>
</gene>
<feature type="binding site" evidence="9 11">
    <location>
        <position position="19"/>
    </location>
    <ligand>
        <name>substrate</name>
    </ligand>
</feature>
<evidence type="ECO:0000259" key="13">
    <source>
        <dbReference type="SMART" id="SM00934"/>
    </source>
</evidence>
<evidence type="ECO:0000256" key="12">
    <source>
        <dbReference type="RuleBase" id="RU000512"/>
    </source>
</evidence>
<dbReference type="OrthoDB" id="9806203at2"/>
<dbReference type="InterPro" id="IPR018089">
    <property type="entry name" value="OMPdecase_AS"/>
</dbReference>
<feature type="binding site" evidence="9 11">
    <location>
        <position position="198"/>
    </location>
    <ligand>
        <name>substrate</name>
    </ligand>
</feature>
<dbReference type="AlphaFoldDB" id="A0A1H3WGM5"/>
<evidence type="ECO:0000256" key="7">
    <source>
        <dbReference type="ARBA" id="ARBA00049157"/>
    </source>
</evidence>
<dbReference type="GO" id="GO:0005829">
    <property type="term" value="C:cytosol"/>
    <property type="evidence" value="ECO:0007669"/>
    <property type="project" value="TreeGrafter"/>
</dbReference>
<evidence type="ECO:0000256" key="5">
    <source>
        <dbReference type="ARBA" id="ARBA00022975"/>
    </source>
</evidence>
<dbReference type="InterPro" id="IPR013785">
    <property type="entry name" value="Aldolase_TIM"/>
</dbReference>
<dbReference type="RefSeq" id="WP_091385446.1">
    <property type="nucleotide sequence ID" value="NZ_FNQO01000001.1"/>
</dbReference>
<reference evidence="15" key="1">
    <citation type="submission" date="2016-10" db="EMBL/GenBank/DDBJ databases">
        <authorList>
            <person name="Varghese N."/>
            <person name="Submissions S."/>
        </authorList>
    </citation>
    <scope>NUCLEOTIDE SEQUENCE [LARGE SCALE GENOMIC DNA]</scope>
    <source>
        <strain evidence="15">CGMCC 1.10657</strain>
    </source>
</reference>
<dbReference type="NCBIfam" id="TIGR01740">
    <property type="entry name" value="pyrF"/>
    <property type="match status" value="1"/>
</dbReference>
<feature type="binding site" evidence="9 11">
    <location>
        <position position="41"/>
    </location>
    <ligand>
        <name>substrate</name>
    </ligand>
</feature>
<dbReference type="NCBIfam" id="NF001273">
    <property type="entry name" value="PRK00230.1"/>
    <property type="match status" value="1"/>
</dbReference>
<dbReference type="GO" id="GO:0004590">
    <property type="term" value="F:orotidine-5'-phosphate decarboxylase activity"/>
    <property type="evidence" value="ECO:0007669"/>
    <property type="project" value="UniProtKB-UniRule"/>
</dbReference>
<feature type="active site" description="Proton donor" evidence="9">
    <location>
        <position position="70"/>
    </location>
</feature>
<dbReference type="EC" id="4.1.1.23" evidence="9"/>
<dbReference type="SMART" id="SM00934">
    <property type="entry name" value="OMPdecase"/>
    <property type="match status" value="1"/>
</dbReference>
<evidence type="ECO:0000256" key="8">
    <source>
        <dbReference type="ARBA" id="ARBA00061012"/>
    </source>
</evidence>
<feature type="binding site" evidence="9 11">
    <location>
        <position position="128"/>
    </location>
    <ligand>
        <name>substrate</name>
    </ligand>
</feature>
<feature type="domain" description="Orotidine 5'-phosphate decarboxylase" evidence="13">
    <location>
        <begin position="13"/>
        <end position="234"/>
    </location>
</feature>
<proteinExistence type="inferred from homology"/>
<dbReference type="InterPro" id="IPR047596">
    <property type="entry name" value="OMPdecase_bac"/>
</dbReference>
<feature type="active site" description="For OMPdecase activity" evidence="10">
    <location>
        <position position="73"/>
    </location>
</feature>
<dbReference type="Pfam" id="PF00215">
    <property type="entry name" value="OMPdecase"/>
    <property type="match status" value="1"/>
</dbReference>
<dbReference type="STRING" id="658218.SAMN05216562_0844"/>
<dbReference type="InterPro" id="IPR014732">
    <property type="entry name" value="OMPdecase"/>
</dbReference>
<keyword evidence="6 9" id="KW-0456">Lyase</keyword>
<dbReference type="PANTHER" id="PTHR32119:SF2">
    <property type="entry name" value="OROTIDINE 5'-PHOSPHATE DECARBOXYLASE"/>
    <property type="match status" value="1"/>
</dbReference>
<dbReference type="Proteomes" id="UP000198658">
    <property type="component" value="Unassembled WGS sequence"/>
</dbReference>
<comment type="pathway">
    <text evidence="2 9 12">Pyrimidine metabolism; UMP biosynthesis via de novo pathway; UMP from orotate: step 2/2.</text>
</comment>
<accession>A0A1H3WGM5</accession>
<dbReference type="UniPathway" id="UPA00070">
    <property type="reaction ID" value="UER00120"/>
</dbReference>
<keyword evidence="15" id="KW-1185">Reference proteome</keyword>
<feature type="binding site" evidence="9 11">
    <location>
        <position position="189"/>
    </location>
    <ligand>
        <name>substrate</name>
    </ligand>
</feature>
<evidence type="ECO:0000256" key="10">
    <source>
        <dbReference type="PIRSR" id="PIRSR614732-1"/>
    </source>
</evidence>
<evidence type="ECO:0000256" key="9">
    <source>
        <dbReference type="HAMAP-Rule" id="MF_01200"/>
    </source>
</evidence>
<dbReference type="InterPro" id="IPR001754">
    <property type="entry name" value="OMPdeCOase_dom"/>
</dbReference>
<dbReference type="EMBL" id="FNQO01000001">
    <property type="protein sequence ID" value="SDZ86299.1"/>
    <property type="molecule type" value="Genomic_DNA"/>
</dbReference>